<sequence length="159" mass="17073">MSLMPSGRARSGVTNRLMLVGQVRPIYRTGLKPPPAKFPKCSAATMRVTLRRVRAFGWVTLIGPKTICLPAKYYSTTLAPNRLAGLAAAAPPLSPLVKKSGPLVKPQLSTPKLRSILVTTLAMGKMITTTSTLSPARLRESSCLVMNTTGRTSLGERLI</sequence>
<protein>
    <submittedName>
        <fullName evidence="1">Unannotated protein</fullName>
    </submittedName>
</protein>
<evidence type="ECO:0000313" key="1">
    <source>
        <dbReference type="EMBL" id="CAB5032935.1"/>
    </source>
</evidence>
<gene>
    <name evidence="1" type="ORF">UFOPK4121_01588</name>
</gene>
<dbReference type="AlphaFoldDB" id="A0A6J7RVQ0"/>
<proteinExistence type="predicted"/>
<name>A0A6J7RVQ0_9ZZZZ</name>
<reference evidence="1" key="1">
    <citation type="submission" date="2020-05" db="EMBL/GenBank/DDBJ databases">
        <authorList>
            <person name="Chiriac C."/>
            <person name="Salcher M."/>
            <person name="Ghai R."/>
            <person name="Kavagutti S V."/>
        </authorList>
    </citation>
    <scope>NUCLEOTIDE SEQUENCE</scope>
</reference>
<dbReference type="EMBL" id="CAFBPQ010000084">
    <property type="protein sequence ID" value="CAB5032935.1"/>
    <property type="molecule type" value="Genomic_DNA"/>
</dbReference>
<accession>A0A6J7RVQ0</accession>
<organism evidence="1">
    <name type="scientific">freshwater metagenome</name>
    <dbReference type="NCBI Taxonomy" id="449393"/>
    <lineage>
        <taxon>unclassified sequences</taxon>
        <taxon>metagenomes</taxon>
        <taxon>ecological metagenomes</taxon>
    </lineage>
</organism>